<dbReference type="STRING" id="67267.GCA_000716675_05301"/>
<organism evidence="1 2">
    <name type="scientific">Streptomyces alboflavus</name>
    <dbReference type="NCBI Taxonomy" id="67267"/>
    <lineage>
        <taxon>Bacteria</taxon>
        <taxon>Bacillati</taxon>
        <taxon>Actinomycetota</taxon>
        <taxon>Actinomycetes</taxon>
        <taxon>Kitasatosporales</taxon>
        <taxon>Streptomycetaceae</taxon>
        <taxon>Streptomyces</taxon>
    </lineage>
</organism>
<dbReference type="eggNOG" id="ENOG5032WFI">
    <property type="taxonomic scope" value="Bacteria"/>
</dbReference>
<dbReference type="OrthoDB" id="4039341at2"/>
<dbReference type="KEGG" id="salf:SMD44_07469"/>
<protein>
    <recommendedName>
        <fullName evidence="3">Aminoglycoside phosphotransferase domain-containing protein</fullName>
    </recommendedName>
</protein>
<evidence type="ECO:0000313" key="2">
    <source>
        <dbReference type="Proteomes" id="UP000195880"/>
    </source>
</evidence>
<dbReference type="Proteomes" id="UP000195880">
    <property type="component" value="Chromosome"/>
</dbReference>
<reference evidence="1 2" key="1">
    <citation type="submission" date="2017-05" db="EMBL/GenBank/DDBJ databases">
        <title>Streptomyces alboflavus Genome sequencing and assembly.</title>
        <authorList>
            <person name="Wang Y."/>
            <person name="Du B."/>
            <person name="Ding Y."/>
            <person name="Liu H."/>
            <person name="Hou Q."/>
            <person name="Liu K."/>
            <person name="Wang C."/>
            <person name="Yao L."/>
        </authorList>
    </citation>
    <scope>NUCLEOTIDE SEQUENCE [LARGE SCALE GENOMIC DNA]</scope>
    <source>
        <strain evidence="1 2">MDJK44</strain>
    </source>
</reference>
<name>A0A1Z1WNJ8_9ACTN</name>
<sequence>MTLTVPHTALAHLEEQVQDALRRADDSALDVLGYGEITLVLRLRADEGSFACKRLPVFPDRDRFERYRHSLDAYLRRLADRGLTVAPTEVWHTAGPSGRITAYCVQRELPPERLCSRLLHTEDETWAKTFFARFLDRVCAAVHPTLGLDAQASNWVDIDGELTYLDVTTPLMRDDHGRELLDVRLFFTSLPWILRDAVRVSVAKSIFDKFYATRGVLLDFLGNLHKERLDALVPAFLEQANARLAEPITAADVASYYRDDARMWELIQRLRAADRLWHRKIRRRPYPFLLPPPVDR</sequence>
<evidence type="ECO:0008006" key="3">
    <source>
        <dbReference type="Google" id="ProtNLM"/>
    </source>
</evidence>
<dbReference type="RefSeq" id="WP_087886675.1">
    <property type="nucleotide sequence ID" value="NZ_CP021748.1"/>
</dbReference>
<proteinExistence type="predicted"/>
<dbReference type="AlphaFoldDB" id="A0A1Z1WNJ8"/>
<keyword evidence="2" id="KW-1185">Reference proteome</keyword>
<dbReference type="Pfam" id="PF19709">
    <property type="entry name" value="DUF6206"/>
    <property type="match status" value="1"/>
</dbReference>
<evidence type="ECO:0000313" key="1">
    <source>
        <dbReference type="EMBL" id="ARX87983.1"/>
    </source>
</evidence>
<gene>
    <name evidence="1" type="ORF">SMD44_07469</name>
</gene>
<accession>A0A1Z1WNJ8</accession>
<dbReference type="EMBL" id="CP021748">
    <property type="protein sequence ID" value="ARX87983.1"/>
    <property type="molecule type" value="Genomic_DNA"/>
</dbReference>
<dbReference type="InterPro" id="IPR045780">
    <property type="entry name" value="DUF6206"/>
</dbReference>